<dbReference type="Pfam" id="PF13855">
    <property type="entry name" value="LRR_8"/>
    <property type="match status" value="1"/>
</dbReference>
<protein>
    <recommendedName>
        <fullName evidence="10">Leucine-rich repeat-containing N-terminal plant-type domain-containing protein</fullName>
    </recommendedName>
</protein>
<evidence type="ECO:0000313" key="8">
    <source>
        <dbReference type="EMBL" id="KAG5569084.1"/>
    </source>
</evidence>
<evidence type="ECO:0000256" key="7">
    <source>
        <dbReference type="SAM" id="SignalP"/>
    </source>
</evidence>
<keyword evidence="5" id="KW-0472">Membrane</keyword>
<evidence type="ECO:0000313" key="9">
    <source>
        <dbReference type="Proteomes" id="UP000824120"/>
    </source>
</evidence>
<gene>
    <name evidence="8" type="ORF">H5410_058850</name>
</gene>
<comment type="subcellular location">
    <subcellularLocation>
        <location evidence="1">Membrane</location>
        <topology evidence="1">Single-pass type I membrane protein</topology>
    </subcellularLocation>
</comment>
<proteinExistence type="predicted"/>
<keyword evidence="9" id="KW-1185">Reference proteome</keyword>
<keyword evidence="6" id="KW-0325">Glycoprotein</keyword>
<dbReference type="InterPro" id="IPR001611">
    <property type="entry name" value="Leu-rich_rpt"/>
</dbReference>
<evidence type="ECO:0000256" key="2">
    <source>
        <dbReference type="ARBA" id="ARBA00022692"/>
    </source>
</evidence>
<comment type="caution">
    <text evidence="8">The sequence shown here is derived from an EMBL/GenBank/DDBJ whole genome shotgun (WGS) entry which is preliminary data.</text>
</comment>
<keyword evidence="2" id="KW-0812">Transmembrane</keyword>
<accession>A0A9J5W159</accession>
<name>A0A9J5W159_SOLCO</name>
<evidence type="ECO:0000256" key="5">
    <source>
        <dbReference type="ARBA" id="ARBA00023136"/>
    </source>
</evidence>
<feature type="chain" id="PRO_5039945633" description="Leucine-rich repeat-containing N-terminal plant-type domain-containing protein" evidence="7">
    <location>
        <begin position="19"/>
        <end position="325"/>
    </location>
</feature>
<evidence type="ECO:0008006" key="10">
    <source>
        <dbReference type="Google" id="ProtNLM"/>
    </source>
</evidence>
<dbReference type="AlphaFoldDB" id="A0A9J5W159"/>
<dbReference type="EMBL" id="JACXVP010000012">
    <property type="protein sequence ID" value="KAG5569084.1"/>
    <property type="molecule type" value="Genomic_DNA"/>
</dbReference>
<dbReference type="Gene3D" id="3.80.10.10">
    <property type="entry name" value="Ribonuclease Inhibitor"/>
    <property type="match status" value="3"/>
</dbReference>
<evidence type="ECO:0000256" key="6">
    <source>
        <dbReference type="ARBA" id="ARBA00023180"/>
    </source>
</evidence>
<dbReference type="Proteomes" id="UP000824120">
    <property type="component" value="Chromosome 12"/>
</dbReference>
<dbReference type="PANTHER" id="PTHR48061:SF5">
    <property type="entry name" value="DISEASE RESISTANCE PROTEIN"/>
    <property type="match status" value="1"/>
</dbReference>
<keyword evidence="4" id="KW-1133">Transmembrane helix</keyword>
<dbReference type="InterPro" id="IPR032675">
    <property type="entry name" value="LRR_dom_sf"/>
</dbReference>
<dbReference type="SUPFAM" id="SSF52058">
    <property type="entry name" value="L domain-like"/>
    <property type="match status" value="1"/>
</dbReference>
<dbReference type="PANTHER" id="PTHR48061">
    <property type="entry name" value="LEUCINE-RICH REPEAT RECEPTOR PROTEIN KINASE EMS1-LIKE-RELATED"/>
    <property type="match status" value="1"/>
</dbReference>
<dbReference type="GO" id="GO:0016020">
    <property type="term" value="C:membrane"/>
    <property type="evidence" value="ECO:0007669"/>
    <property type="project" value="UniProtKB-SubCell"/>
</dbReference>
<organism evidence="8 9">
    <name type="scientific">Solanum commersonii</name>
    <name type="common">Commerson's wild potato</name>
    <name type="synonym">Commerson's nightshade</name>
    <dbReference type="NCBI Taxonomy" id="4109"/>
    <lineage>
        <taxon>Eukaryota</taxon>
        <taxon>Viridiplantae</taxon>
        <taxon>Streptophyta</taxon>
        <taxon>Embryophyta</taxon>
        <taxon>Tracheophyta</taxon>
        <taxon>Spermatophyta</taxon>
        <taxon>Magnoliopsida</taxon>
        <taxon>eudicotyledons</taxon>
        <taxon>Gunneridae</taxon>
        <taxon>Pentapetalae</taxon>
        <taxon>asterids</taxon>
        <taxon>lamiids</taxon>
        <taxon>Solanales</taxon>
        <taxon>Solanaceae</taxon>
        <taxon>Solanoideae</taxon>
        <taxon>Solaneae</taxon>
        <taxon>Solanum</taxon>
    </lineage>
</organism>
<keyword evidence="3 7" id="KW-0732">Signal</keyword>
<evidence type="ECO:0000256" key="1">
    <source>
        <dbReference type="ARBA" id="ARBA00004479"/>
    </source>
</evidence>
<dbReference type="OrthoDB" id="676979at2759"/>
<feature type="signal peptide" evidence="7">
    <location>
        <begin position="1"/>
        <end position="18"/>
    </location>
</feature>
<reference evidence="8 9" key="1">
    <citation type="submission" date="2020-09" db="EMBL/GenBank/DDBJ databases">
        <title>De no assembly of potato wild relative species, Solanum commersonii.</title>
        <authorList>
            <person name="Cho K."/>
        </authorList>
    </citation>
    <scope>NUCLEOTIDE SEQUENCE [LARGE SCALE GENOMIC DNA]</scope>
    <source>
        <strain evidence="8">LZ3.2</strain>
        <tissue evidence="8">Leaf</tissue>
    </source>
</reference>
<sequence>MSLLFLLASFFLCQLVLSSFAICPRDQSLALVEFNHSFVVDASASLFCDKQSYPKTSSWNMNKDCCSWDGIICDEMTGHVIELDLSCSQLVGKIDSNSSLFQLSHLQRLNLSMNDFDGSHLSPKFGMLASLTHLDLSWADFSGLYGIIPESIFNLPNLETLDLSYNDQLNGYFPKTKWNSSASLMELNLVGVPKCLWNLTHLEYMDLQDNRAKGPLFPQFTSGLQNLNTLRLSNNSLNGEIPSWIFSLPLLSQLDLSNNHFSGQLKEFSNNSVLVGVDISENEMQGCLPKSIQNLVSLVWIILANNQLQCPSSQVTPEPHKSKIT</sequence>
<dbReference type="InterPro" id="IPR046956">
    <property type="entry name" value="RLP23-like"/>
</dbReference>
<dbReference type="Pfam" id="PF13516">
    <property type="entry name" value="LRR_6"/>
    <property type="match status" value="2"/>
</dbReference>
<evidence type="ECO:0000256" key="3">
    <source>
        <dbReference type="ARBA" id="ARBA00022729"/>
    </source>
</evidence>
<evidence type="ECO:0000256" key="4">
    <source>
        <dbReference type="ARBA" id="ARBA00022989"/>
    </source>
</evidence>